<evidence type="ECO:0000256" key="1">
    <source>
        <dbReference type="ARBA" id="ARBA00008857"/>
    </source>
</evidence>
<dbReference type="Gene3D" id="1.10.150.130">
    <property type="match status" value="1"/>
</dbReference>
<dbReference type="InterPro" id="IPR038488">
    <property type="entry name" value="Integrase_DNA-bd_sf"/>
</dbReference>
<comment type="caution">
    <text evidence="6">The sequence shown here is derived from an EMBL/GenBank/DDBJ whole genome shotgun (WGS) entry which is preliminary data.</text>
</comment>
<evidence type="ECO:0000256" key="3">
    <source>
        <dbReference type="ARBA" id="ARBA00023125"/>
    </source>
</evidence>
<dbReference type="STRING" id="104099.AD949_01680"/>
<dbReference type="PANTHER" id="PTHR30629">
    <property type="entry name" value="PROPHAGE INTEGRASE"/>
    <property type="match status" value="1"/>
</dbReference>
<sequence length="256" mass="29064">MLTDVQLRRLTPREKPYKLSDTGGLFIPVQTSGSRLWRMKYRFGGKEKLLSFGAYPEVTLAAAREARDQARAEIRAGRDPSLTRRQRQAEAKRVDKQLRHVGEKWMEAQSARWTKRHAEDVRTSLERLAWPDLGHIDLDDITAPMVLETIKKIEARRAKETTRRVRQRLSAIFLFDMAHGLGTHDPTSVIKGALAPLKKGRQPALIDLDALRQLFQDVEAIPAHPVTLLAIRFLILIMTHRSISCDSHNSAHNGAT</sequence>
<evidence type="ECO:0000256" key="2">
    <source>
        <dbReference type="ARBA" id="ARBA00022908"/>
    </source>
</evidence>
<dbReference type="SUPFAM" id="SSF56349">
    <property type="entry name" value="DNA breaking-rejoining enzymes"/>
    <property type="match status" value="1"/>
</dbReference>
<feature type="domain" description="Core-binding (CB)" evidence="5">
    <location>
        <begin position="96"/>
        <end position="177"/>
    </location>
</feature>
<dbReference type="Proteomes" id="UP000317617">
    <property type="component" value="Unassembled WGS sequence"/>
</dbReference>
<evidence type="ECO:0000256" key="4">
    <source>
        <dbReference type="PROSITE-ProRule" id="PRU01248"/>
    </source>
</evidence>
<protein>
    <recommendedName>
        <fullName evidence="5">Core-binding (CB) domain-containing protein</fullName>
    </recommendedName>
</protein>
<dbReference type="Pfam" id="PF22022">
    <property type="entry name" value="Phage_int_M"/>
    <property type="match status" value="1"/>
</dbReference>
<dbReference type="InterPro" id="IPR044068">
    <property type="entry name" value="CB"/>
</dbReference>
<dbReference type="InterPro" id="IPR050808">
    <property type="entry name" value="Phage_Integrase"/>
</dbReference>
<keyword evidence="7" id="KW-1185">Reference proteome</keyword>
<name>A0A4Y3TR20_9PROT</name>
<dbReference type="PROSITE" id="PS51900">
    <property type="entry name" value="CB"/>
    <property type="match status" value="1"/>
</dbReference>
<dbReference type="Pfam" id="PF13356">
    <property type="entry name" value="Arm-DNA-bind_3"/>
    <property type="match status" value="1"/>
</dbReference>
<keyword evidence="3 4" id="KW-0238">DNA-binding</keyword>
<gene>
    <name evidence="6" type="ORF">AOR01nite_23760</name>
</gene>
<dbReference type="RefSeq" id="WP_048836647.1">
    <property type="nucleotide sequence ID" value="NZ_BJMU01000021.1"/>
</dbReference>
<dbReference type="InterPro" id="IPR053876">
    <property type="entry name" value="Phage_int_M"/>
</dbReference>
<comment type="similarity">
    <text evidence="1">Belongs to the 'phage' integrase family.</text>
</comment>
<reference evidence="6 7" key="1">
    <citation type="submission" date="2019-06" db="EMBL/GenBank/DDBJ databases">
        <title>Whole genome shotgun sequence of Acetobacter orleanensis NBRC 13752.</title>
        <authorList>
            <person name="Hosoyama A."/>
            <person name="Uohara A."/>
            <person name="Ohji S."/>
            <person name="Ichikawa N."/>
        </authorList>
    </citation>
    <scope>NUCLEOTIDE SEQUENCE [LARGE SCALE GENOMIC DNA]</scope>
    <source>
        <strain evidence="6 7">NBRC 13752</strain>
    </source>
</reference>
<dbReference type="InterPro" id="IPR011010">
    <property type="entry name" value="DNA_brk_join_enz"/>
</dbReference>
<dbReference type="Gene3D" id="3.30.160.390">
    <property type="entry name" value="Integrase, DNA-binding domain"/>
    <property type="match status" value="1"/>
</dbReference>
<dbReference type="GO" id="GO:0003677">
    <property type="term" value="F:DNA binding"/>
    <property type="evidence" value="ECO:0007669"/>
    <property type="project" value="UniProtKB-UniRule"/>
</dbReference>
<evidence type="ECO:0000259" key="5">
    <source>
        <dbReference type="PROSITE" id="PS51900"/>
    </source>
</evidence>
<dbReference type="InterPro" id="IPR025166">
    <property type="entry name" value="Integrase_DNA_bind_dom"/>
</dbReference>
<proteinExistence type="inferred from homology"/>
<dbReference type="AlphaFoldDB" id="A0A4Y3TR20"/>
<dbReference type="InterPro" id="IPR010998">
    <property type="entry name" value="Integrase_recombinase_N"/>
</dbReference>
<dbReference type="PANTHER" id="PTHR30629:SF2">
    <property type="entry name" value="PROPHAGE INTEGRASE INTS-RELATED"/>
    <property type="match status" value="1"/>
</dbReference>
<dbReference type="EMBL" id="BJMU01000021">
    <property type="protein sequence ID" value="GEB83899.1"/>
    <property type="molecule type" value="Genomic_DNA"/>
</dbReference>
<keyword evidence="2" id="KW-0229">DNA integration</keyword>
<organism evidence="6 7">
    <name type="scientific">Acetobacter orleanensis</name>
    <dbReference type="NCBI Taxonomy" id="104099"/>
    <lineage>
        <taxon>Bacteria</taxon>
        <taxon>Pseudomonadati</taxon>
        <taxon>Pseudomonadota</taxon>
        <taxon>Alphaproteobacteria</taxon>
        <taxon>Acetobacterales</taxon>
        <taxon>Acetobacteraceae</taxon>
        <taxon>Acetobacter</taxon>
    </lineage>
</organism>
<evidence type="ECO:0000313" key="7">
    <source>
        <dbReference type="Proteomes" id="UP000317617"/>
    </source>
</evidence>
<accession>A0A4Y3TR20</accession>
<evidence type="ECO:0000313" key="6">
    <source>
        <dbReference type="EMBL" id="GEB83899.1"/>
    </source>
</evidence>
<dbReference type="GO" id="GO:0015074">
    <property type="term" value="P:DNA integration"/>
    <property type="evidence" value="ECO:0007669"/>
    <property type="project" value="UniProtKB-KW"/>
</dbReference>